<evidence type="ECO:0000256" key="1">
    <source>
        <dbReference type="ARBA" id="ARBA00022516"/>
    </source>
</evidence>
<keyword evidence="6 8" id="KW-0443">Lipid metabolism</keyword>
<dbReference type="HAMAP" id="MF_00101">
    <property type="entry name" value="AcpS"/>
    <property type="match status" value="1"/>
</dbReference>
<evidence type="ECO:0000256" key="6">
    <source>
        <dbReference type="ARBA" id="ARBA00023098"/>
    </source>
</evidence>
<comment type="similarity">
    <text evidence="8">Belongs to the P-Pant transferase superfamily. AcpS family.</text>
</comment>
<comment type="catalytic activity">
    <reaction evidence="8">
        <text>apo-[ACP] + CoA = holo-[ACP] + adenosine 3',5'-bisphosphate + H(+)</text>
        <dbReference type="Rhea" id="RHEA:12068"/>
        <dbReference type="Rhea" id="RHEA-COMP:9685"/>
        <dbReference type="Rhea" id="RHEA-COMP:9690"/>
        <dbReference type="ChEBI" id="CHEBI:15378"/>
        <dbReference type="ChEBI" id="CHEBI:29999"/>
        <dbReference type="ChEBI" id="CHEBI:57287"/>
        <dbReference type="ChEBI" id="CHEBI:58343"/>
        <dbReference type="ChEBI" id="CHEBI:64479"/>
        <dbReference type="EC" id="2.7.8.7"/>
    </reaction>
</comment>
<comment type="subcellular location">
    <subcellularLocation>
        <location evidence="8">Cytoplasm</location>
    </subcellularLocation>
</comment>
<dbReference type="InterPro" id="IPR002582">
    <property type="entry name" value="ACPS"/>
</dbReference>
<evidence type="ECO:0000256" key="7">
    <source>
        <dbReference type="ARBA" id="ARBA00023160"/>
    </source>
</evidence>
<dbReference type="NCBIfam" id="TIGR00556">
    <property type="entry name" value="pantethn_trn"/>
    <property type="match status" value="1"/>
</dbReference>
<dbReference type="GO" id="GO:0008897">
    <property type="term" value="F:holo-[acyl-carrier-protein] synthase activity"/>
    <property type="evidence" value="ECO:0007669"/>
    <property type="project" value="UniProtKB-EC"/>
</dbReference>
<reference evidence="11" key="1">
    <citation type="journal article" date="2019" name="Int. J. Syst. Evol. Microbiol.">
        <title>The Global Catalogue of Microorganisms (GCM) 10K type strain sequencing project: providing services to taxonomists for standard genome sequencing and annotation.</title>
        <authorList>
            <consortium name="The Broad Institute Genomics Platform"/>
            <consortium name="The Broad Institute Genome Sequencing Center for Infectious Disease"/>
            <person name="Wu L."/>
            <person name="Ma J."/>
        </authorList>
    </citation>
    <scope>NUCLEOTIDE SEQUENCE [LARGE SCALE GENOMIC DNA]</scope>
    <source>
        <strain evidence="11">CGMCC 4.7106</strain>
    </source>
</reference>
<evidence type="ECO:0000313" key="10">
    <source>
        <dbReference type="EMBL" id="MFD2256447.1"/>
    </source>
</evidence>
<evidence type="ECO:0000256" key="4">
    <source>
        <dbReference type="ARBA" id="ARBA00022832"/>
    </source>
</evidence>
<dbReference type="Pfam" id="PF01648">
    <property type="entry name" value="ACPS"/>
    <property type="match status" value="1"/>
</dbReference>
<sequence length="129" mass="13967">MMIYGIGIDVVEVDRIEAAIEKQGELFLRKLFTQKEQEYCSRQKRPALHFAARFAAKEAVSKALGTGIGGQAGWLEIEVIRGESGAPTMFFHGNAADFLTAEGIASVQVSLSHARDYAAANAVAIRNPV</sequence>
<gene>
    <name evidence="8 10" type="primary">acpS</name>
    <name evidence="10" type="ORF">ACFSSA_07160</name>
</gene>
<dbReference type="InterPro" id="IPR008278">
    <property type="entry name" value="4-PPantetheinyl_Trfase_dom"/>
</dbReference>
<keyword evidence="4 8" id="KW-0276">Fatty acid metabolism</keyword>
<dbReference type="InterPro" id="IPR004568">
    <property type="entry name" value="Ppantetheine-prot_Trfase_dom"/>
</dbReference>
<proteinExistence type="inferred from homology"/>
<dbReference type="InterPro" id="IPR037143">
    <property type="entry name" value="4-PPantetheinyl_Trfase_dom_sf"/>
</dbReference>
<evidence type="ECO:0000256" key="2">
    <source>
        <dbReference type="ARBA" id="ARBA00022679"/>
    </source>
</evidence>
<dbReference type="NCBIfam" id="TIGR00516">
    <property type="entry name" value="acpS"/>
    <property type="match status" value="1"/>
</dbReference>
<keyword evidence="7 8" id="KW-0275">Fatty acid biosynthesis</keyword>
<dbReference type="SUPFAM" id="SSF56214">
    <property type="entry name" value="4'-phosphopantetheinyl transferase"/>
    <property type="match status" value="1"/>
</dbReference>
<dbReference type="Gene3D" id="3.90.470.20">
    <property type="entry name" value="4'-phosphopantetheinyl transferase domain"/>
    <property type="match status" value="1"/>
</dbReference>
<dbReference type="EC" id="2.7.8.7" evidence="8"/>
<dbReference type="EMBL" id="JBHUIT010000008">
    <property type="protein sequence ID" value="MFD2256447.1"/>
    <property type="molecule type" value="Genomic_DNA"/>
</dbReference>
<protein>
    <recommendedName>
        <fullName evidence="8">Holo-[acyl-carrier-protein] synthase</fullName>
        <shortName evidence="8">Holo-ACP synthase</shortName>
        <ecNumber evidence="8">2.7.8.7</ecNumber>
    </recommendedName>
    <alternativeName>
        <fullName evidence="8">4'-phosphopantetheinyl transferase AcpS</fullName>
    </alternativeName>
</protein>
<dbReference type="Proteomes" id="UP001597375">
    <property type="component" value="Unassembled WGS sequence"/>
</dbReference>
<evidence type="ECO:0000313" key="11">
    <source>
        <dbReference type="Proteomes" id="UP001597375"/>
    </source>
</evidence>
<feature type="binding site" evidence="8">
    <location>
        <position position="58"/>
    </location>
    <ligand>
        <name>Mg(2+)</name>
        <dbReference type="ChEBI" id="CHEBI:18420"/>
    </ligand>
</feature>
<accession>A0ABW5D5W7</accession>
<name>A0ABW5D5W7_9BACT</name>
<organism evidence="10 11">
    <name type="scientific">Luteolibacter algae</name>
    <dbReference type="NCBI Taxonomy" id="454151"/>
    <lineage>
        <taxon>Bacteria</taxon>
        <taxon>Pseudomonadati</taxon>
        <taxon>Verrucomicrobiota</taxon>
        <taxon>Verrucomicrobiia</taxon>
        <taxon>Verrucomicrobiales</taxon>
        <taxon>Verrucomicrobiaceae</taxon>
        <taxon>Luteolibacter</taxon>
    </lineage>
</organism>
<evidence type="ECO:0000256" key="5">
    <source>
        <dbReference type="ARBA" id="ARBA00022842"/>
    </source>
</evidence>
<keyword evidence="5 8" id="KW-0460">Magnesium</keyword>
<keyword evidence="11" id="KW-1185">Reference proteome</keyword>
<evidence type="ECO:0000256" key="3">
    <source>
        <dbReference type="ARBA" id="ARBA00022723"/>
    </source>
</evidence>
<comment type="caution">
    <text evidence="10">The sequence shown here is derived from an EMBL/GenBank/DDBJ whole genome shotgun (WGS) entry which is preliminary data.</text>
</comment>
<evidence type="ECO:0000256" key="8">
    <source>
        <dbReference type="HAMAP-Rule" id="MF_00101"/>
    </source>
</evidence>
<keyword evidence="3 8" id="KW-0479">Metal-binding</keyword>
<comment type="function">
    <text evidence="8">Transfers the 4'-phosphopantetheine moiety from coenzyme A to a Ser of acyl-carrier-protein.</text>
</comment>
<feature type="binding site" evidence="8">
    <location>
        <position position="9"/>
    </location>
    <ligand>
        <name>Mg(2+)</name>
        <dbReference type="ChEBI" id="CHEBI:18420"/>
    </ligand>
</feature>
<keyword evidence="8" id="KW-0963">Cytoplasm</keyword>
<evidence type="ECO:0000259" key="9">
    <source>
        <dbReference type="Pfam" id="PF01648"/>
    </source>
</evidence>
<keyword evidence="2 8" id="KW-0808">Transferase</keyword>
<dbReference type="RefSeq" id="WP_386819683.1">
    <property type="nucleotide sequence ID" value="NZ_JBHUIT010000008.1"/>
</dbReference>
<comment type="cofactor">
    <cofactor evidence="8">
        <name>Mg(2+)</name>
        <dbReference type="ChEBI" id="CHEBI:18420"/>
    </cofactor>
</comment>
<feature type="domain" description="4'-phosphopantetheinyl transferase" evidence="9">
    <location>
        <begin position="5"/>
        <end position="99"/>
    </location>
</feature>
<keyword evidence="1 8" id="KW-0444">Lipid biosynthesis</keyword>